<evidence type="ECO:0000313" key="2">
    <source>
        <dbReference type="RefSeq" id="XP_052111531.1"/>
    </source>
</evidence>
<dbReference type="InterPro" id="IPR021109">
    <property type="entry name" value="Peptidase_aspartic_dom_sf"/>
</dbReference>
<gene>
    <name evidence="2" type="primary">LOC127742842</name>
</gene>
<sequence length="108" mass="12263">MKSILSEKKALRGDKTVVLTKECSVLIQRKLPKKMPDPKSFLIPCTIRTITFENALCDLGSSINLIPLSMMKKLEIQEAQPTRIALEMYNKSRKQAYRLVENVLVKVG</sequence>
<name>A0A9C6TCI4_ARADU</name>
<dbReference type="AlphaFoldDB" id="A0A9C6TCI4"/>
<dbReference type="Gene3D" id="2.40.70.10">
    <property type="entry name" value="Acid Proteases"/>
    <property type="match status" value="1"/>
</dbReference>
<accession>A0A9C6TCI4</accession>
<organism evidence="1 2">
    <name type="scientific">Arachis duranensis</name>
    <name type="common">Wild peanut</name>
    <dbReference type="NCBI Taxonomy" id="130453"/>
    <lineage>
        <taxon>Eukaryota</taxon>
        <taxon>Viridiplantae</taxon>
        <taxon>Streptophyta</taxon>
        <taxon>Embryophyta</taxon>
        <taxon>Tracheophyta</taxon>
        <taxon>Spermatophyta</taxon>
        <taxon>Magnoliopsida</taxon>
        <taxon>eudicotyledons</taxon>
        <taxon>Gunneridae</taxon>
        <taxon>Pentapetalae</taxon>
        <taxon>rosids</taxon>
        <taxon>fabids</taxon>
        <taxon>Fabales</taxon>
        <taxon>Fabaceae</taxon>
        <taxon>Papilionoideae</taxon>
        <taxon>50 kb inversion clade</taxon>
        <taxon>dalbergioids sensu lato</taxon>
        <taxon>Dalbergieae</taxon>
        <taxon>Pterocarpus clade</taxon>
        <taxon>Arachis</taxon>
    </lineage>
</organism>
<proteinExistence type="predicted"/>
<dbReference type="GeneID" id="127742842"/>
<protein>
    <submittedName>
        <fullName evidence="2">Uncharacterized protein LOC127742842</fullName>
    </submittedName>
</protein>
<dbReference type="KEGG" id="adu:127742842"/>
<dbReference type="PANTHER" id="PTHR33067">
    <property type="entry name" value="RNA-DIRECTED DNA POLYMERASE-RELATED"/>
    <property type="match status" value="1"/>
</dbReference>
<keyword evidence="1" id="KW-1185">Reference proteome</keyword>
<evidence type="ECO:0000313" key="1">
    <source>
        <dbReference type="Proteomes" id="UP000515211"/>
    </source>
</evidence>
<dbReference type="RefSeq" id="XP_052111531.1">
    <property type="nucleotide sequence ID" value="XM_052255571.1"/>
</dbReference>
<reference evidence="1" key="1">
    <citation type="journal article" date="2016" name="Nat. Genet.">
        <title>The genome sequences of Arachis duranensis and Arachis ipaensis, the diploid ancestors of cultivated peanut.</title>
        <authorList>
            <person name="Bertioli D.J."/>
            <person name="Cannon S.B."/>
            <person name="Froenicke L."/>
            <person name="Huang G."/>
            <person name="Farmer A.D."/>
            <person name="Cannon E.K."/>
            <person name="Liu X."/>
            <person name="Gao D."/>
            <person name="Clevenger J."/>
            <person name="Dash S."/>
            <person name="Ren L."/>
            <person name="Moretzsohn M.C."/>
            <person name="Shirasawa K."/>
            <person name="Huang W."/>
            <person name="Vidigal B."/>
            <person name="Abernathy B."/>
            <person name="Chu Y."/>
            <person name="Niederhuth C.E."/>
            <person name="Umale P."/>
            <person name="Araujo A.C."/>
            <person name="Kozik A."/>
            <person name="Kim K.D."/>
            <person name="Burow M.D."/>
            <person name="Varshney R.K."/>
            <person name="Wang X."/>
            <person name="Zhang X."/>
            <person name="Barkley N."/>
            <person name="Guimaraes P.M."/>
            <person name="Isobe S."/>
            <person name="Guo B."/>
            <person name="Liao B."/>
            <person name="Stalker H.T."/>
            <person name="Schmitz R.J."/>
            <person name="Scheffler B.E."/>
            <person name="Leal-Bertioli S.C."/>
            <person name="Xun X."/>
            <person name="Jackson S.A."/>
            <person name="Michelmore R."/>
            <person name="Ozias-Akins P."/>
        </authorList>
    </citation>
    <scope>NUCLEOTIDE SEQUENCE [LARGE SCALE GENOMIC DNA]</scope>
    <source>
        <strain evidence="1">cv. V14167</strain>
    </source>
</reference>
<dbReference type="PANTHER" id="PTHR33067:SF9">
    <property type="entry name" value="RNA-DIRECTED DNA POLYMERASE"/>
    <property type="match status" value="1"/>
</dbReference>
<reference evidence="2" key="2">
    <citation type="submission" date="2025-08" db="UniProtKB">
        <authorList>
            <consortium name="RefSeq"/>
        </authorList>
    </citation>
    <scope>IDENTIFICATION</scope>
    <source>
        <tissue evidence="2">Whole plant</tissue>
    </source>
</reference>
<dbReference type="Proteomes" id="UP000515211">
    <property type="component" value="Chromosome 10"/>
</dbReference>